<gene>
    <name evidence="2" type="ORF">CIRG_05551</name>
</gene>
<evidence type="ECO:0000256" key="1">
    <source>
        <dbReference type="SAM" id="MobiDB-lite"/>
    </source>
</evidence>
<sequence>MGRSNRHDKADWRRGNKGQRRLVGWLCKPVDRMGRDGKPTREDGSVWRRWEETEEERSFAGGAEGEEREGGREGEGGEREKGERERERRDTHKDQALLLGGRVRLKLGGQVWRKLTGFPVVVLDWPPMGPIVASDAVIMLIQGVREEE</sequence>
<proteinExistence type="predicted"/>
<accession>A0A0J6YDW3</accession>
<name>A0A0J6YDW3_COCIT</name>
<feature type="compositionally biased region" description="Basic and acidic residues" evidence="1">
    <location>
        <begin position="68"/>
        <end position="93"/>
    </location>
</feature>
<protein>
    <submittedName>
        <fullName evidence="2">Uncharacterized protein</fullName>
    </submittedName>
</protein>
<feature type="region of interest" description="Disordered" evidence="1">
    <location>
        <begin position="23"/>
        <end position="93"/>
    </location>
</feature>
<reference evidence="3" key="1">
    <citation type="journal article" date="2010" name="Genome Res.">
        <title>Population genomic sequencing of Coccidioides fungi reveals recent hybridization and transposon control.</title>
        <authorList>
            <person name="Neafsey D.E."/>
            <person name="Barker B.M."/>
            <person name="Sharpton T.J."/>
            <person name="Stajich J.E."/>
            <person name="Park D.J."/>
            <person name="Whiston E."/>
            <person name="Hung C.-Y."/>
            <person name="McMahan C."/>
            <person name="White J."/>
            <person name="Sykes S."/>
            <person name="Heiman D."/>
            <person name="Young S."/>
            <person name="Zeng Q."/>
            <person name="Abouelleil A."/>
            <person name="Aftuck L."/>
            <person name="Bessette D."/>
            <person name="Brown A."/>
            <person name="FitzGerald M."/>
            <person name="Lui A."/>
            <person name="Macdonald J.P."/>
            <person name="Priest M."/>
            <person name="Orbach M.J."/>
            <person name="Galgiani J.N."/>
            <person name="Kirkland T.N."/>
            <person name="Cole G.T."/>
            <person name="Birren B.W."/>
            <person name="Henn M.R."/>
            <person name="Taylor J.W."/>
            <person name="Rounsley S.D."/>
        </authorList>
    </citation>
    <scope>NUCLEOTIDE SEQUENCE [LARGE SCALE GENOMIC DNA]</scope>
    <source>
        <strain evidence="3">RMSCC 2394</strain>
    </source>
</reference>
<dbReference type="Proteomes" id="UP000054565">
    <property type="component" value="Unassembled WGS sequence"/>
</dbReference>
<feature type="compositionally biased region" description="Basic and acidic residues" evidence="1">
    <location>
        <begin position="29"/>
        <end position="51"/>
    </location>
</feature>
<organism evidence="2 3">
    <name type="scientific">Coccidioides immitis RMSCC 2394</name>
    <dbReference type="NCBI Taxonomy" id="404692"/>
    <lineage>
        <taxon>Eukaryota</taxon>
        <taxon>Fungi</taxon>
        <taxon>Dikarya</taxon>
        <taxon>Ascomycota</taxon>
        <taxon>Pezizomycotina</taxon>
        <taxon>Eurotiomycetes</taxon>
        <taxon>Eurotiomycetidae</taxon>
        <taxon>Onygenales</taxon>
        <taxon>Onygenaceae</taxon>
        <taxon>Coccidioides</taxon>
    </lineage>
</organism>
<dbReference type="AlphaFoldDB" id="A0A0J6YDW3"/>
<evidence type="ECO:0000313" key="2">
    <source>
        <dbReference type="EMBL" id="KMP05870.1"/>
    </source>
</evidence>
<evidence type="ECO:0000313" key="3">
    <source>
        <dbReference type="Proteomes" id="UP000054565"/>
    </source>
</evidence>
<dbReference type="EMBL" id="DS028096">
    <property type="protein sequence ID" value="KMP05870.1"/>
    <property type="molecule type" value="Genomic_DNA"/>
</dbReference>